<dbReference type="Pfam" id="PF06940">
    <property type="entry name" value="DUF1287"/>
    <property type="match status" value="1"/>
</dbReference>
<keyword evidence="1" id="KW-0732">Signal</keyword>
<evidence type="ECO:0000313" key="3">
    <source>
        <dbReference type="Proteomes" id="UP001652542"/>
    </source>
</evidence>
<gene>
    <name evidence="2" type="ORF">OEW28_06060</name>
</gene>
<accession>A0ABT2ZAP0</accession>
<dbReference type="PIRSF" id="PIRSF011444">
    <property type="entry name" value="DUF1287"/>
    <property type="match status" value="1"/>
</dbReference>
<evidence type="ECO:0000256" key="1">
    <source>
        <dbReference type="SAM" id="SignalP"/>
    </source>
</evidence>
<sequence>MRKTLILAATLAVAGPTVALHWPREARVAAQVVMAQFVNPAVPDAHLVPTTPEAARLITAAEAQVGVTSRYDPAYVTLAFPGGDVPAERGVCTDVVIRALRAGLGIDLQAAVHHDMTRNFQAYPALWGLTRPDANIDHRRVPNLEALFRRTGAEVPIGPTPAAFRPGDIVTSRLPDNRPHVMIVTARISPDGTPLVAHNIGAGVRIENALFDYPLSAQFRLTPDVLARLSGLANQ</sequence>
<feature type="signal peptide" evidence="1">
    <location>
        <begin position="1"/>
        <end position="19"/>
    </location>
</feature>
<dbReference type="RefSeq" id="WP_263733808.1">
    <property type="nucleotide sequence ID" value="NZ_JAOWKY010000001.1"/>
</dbReference>
<proteinExistence type="predicted"/>
<reference evidence="2 3" key="1">
    <citation type="submission" date="2022-10" db="EMBL/GenBank/DDBJ databases">
        <title>Defluviimonas sp. nov., isolated from ocean surface water.</title>
        <authorList>
            <person name="He W."/>
            <person name="Wang L."/>
            <person name="Zhang D.-F."/>
        </authorList>
    </citation>
    <scope>NUCLEOTIDE SEQUENCE [LARGE SCALE GENOMIC DNA]</scope>
    <source>
        <strain evidence="2 3">WL0002</strain>
    </source>
</reference>
<protein>
    <submittedName>
        <fullName evidence="2">DUF1287 domain-containing protein</fullName>
    </submittedName>
</protein>
<comment type="caution">
    <text evidence="2">The sequence shown here is derived from an EMBL/GenBank/DDBJ whole genome shotgun (WGS) entry which is preliminary data.</text>
</comment>
<dbReference type="Proteomes" id="UP001652542">
    <property type="component" value="Unassembled WGS sequence"/>
</dbReference>
<organism evidence="2 3">
    <name type="scientific">Albidovulum marisflavi</name>
    <dbReference type="NCBI Taxonomy" id="2984159"/>
    <lineage>
        <taxon>Bacteria</taxon>
        <taxon>Pseudomonadati</taxon>
        <taxon>Pseudomonadota</taxon>
        <taxon>Alphaproteobacteria</taxon>
        <taxon>Rhodobacterales</taxon>
        <taxon>Paracoccaceae</taxon>
        <taxon>Albidovulum</taxon>
    </lineage>
</organism>
<evidence type="ECO:0000313" key="2">
    <source>
        <dbReference type="EMBL" id="MCV2868189.1"/>
    </source>
</evidence>
<dbReference type="InterPro" id="IPR009706">
    <property type="entry name" value="DUF1287"/>
</dbReference>
<dbReference type="EMBL" id="JAOWKY010000001">
    <property type="protein sequence ID" value="MCV2868189.1"/>
    <property type="molecule type" value="Genomic_DNA"/>
</dbReference>
<name>A0ABT2ZAP0_9RHOB</name>
<keyword evidence="3" id="KW-1185">Reference proteome</keyword>
<feature type="chain" id="PRO_5047018911" evidence="1">
    <location>
        <begin position="20"/>
        <end position="235"/>
    </location>
</feature>